<reference evidence="1" key="2">
    <citation type="submission" date="2020-09" db="EMBL/GenBank/DDBJ databases">
        <authorList>
            <person name="Sun Q."/>
            <person name="Kim S."/>
        </authorList>
    </citation>
    <scope>NUCLEOTIDE SEQUENCE</scope>
    <source>
        <strain evidence="1">KCTC 12368</strain>
    </source>
</reference>
<dbReference type="Pfam" id="PF00756">
    <property type="entry name" value="Esterase"/>
    <property type="match status" value="1"/>
</dbReference>
<dbReference type="RefSeq" id="WP_018475803.1">
    <property type="nucleotide sequence ID" value="NZ_BMWX01000007.1"/>
</dbReference>
<dbReference type="InterPro" id="IPR000801">
    <property type="entry name" value="Esterase-like"/>
</dbReference>
<dbReference type="Gene3D" id="3.40.50.1820">
    <property type="entry name" value="alpha/beta hydrolase"/>
    <property type="match status" value="1"/>
</dbReference>
<dbReference type="PANTHER" id="PTHR48098:SF1">
    <property type="entry name" value="DIACYLGLYCEROL ACYLTRANSFERASE_MYCOLYLTRANSFERASE AG85A"/>
    <property type="match status" value="1"/>
</dbReference>
<dbReference type="InterPro" id="IPR029058">
    <property type="entry name" value="AB_hydrolase_fold"/>
</dbReference>
<comment type="caution">
    <text evidence="1">The sequence shown here is derived from an EMBL/GenBank/DDBJ whole genome shotgun (WGS) entry which is preliminary data.</text>
</comment>
<evidence type="ECO:0000313" key="2">
    <source>
        <dbReference type="Proteomes" id="UP000619457"/>
    </source>
</evidence>
<gene>
    <name evidence="1" type="ORF">GCM10007049_33270</name>
</gene>
<dbReference type="GO" id="GO:0016747">
    <property type="term" value="F:acyltransferase activity, transferring groups other than amino-acyl groups"/>
    <property type="evidence" value="ECO:0007669"/>
    <property type="project" value="TreeGrafter"/>
</dbReference>
<dbReference type="PANTHER" id="PTHR48098">
    <property type="entry name" value="ENTEROCHELIN ESTERASE-RELATED"/>
    <property type="match status" value="1"/>
</dbReference>
<sequence>MKIALLTGFLTALGLVISSIKEKGQQALGLAPGGFDVSSGINKGKVDSLKYYSSLLNSERKALIYTPPGYSPAHTYPVLYLLHGIGGDEYSWFIDGQAHMILDNLIHQGEAEPMIVIFPNGRAMKDDRPLGNLFSTEKLASFEQFEEDLLGSLLPAVEAAYSVCTDSGSRALAGASMGAGQVLNIGMAHPDVFAWLGAFSPAPNTKSPEELVHLAARQQQMQDLLWISSGLEDRLLPIAESRHEYFEELDLAHEYHLSEGGHNYELWKNDLYWFAKKIFKPI</sequence>
<name>A0A918Q8M2_9BACT</name>
<keyword evidence="2" id="KW-1185">Reference proteome</keyword>
<reference evidence="1" key="1">
    <citation type="journal article" date="2014" name="Int. J. Syst. Evol. Microbiol.">
        <title>Complete genome sequence of Corynebacterium casei LMG S-19264T (=DSM 44701T), isolated from a smear-ripened cheese.</title>
        <authorList>
            <consortium name="US DOE Joint Genome Institute (JGI-PGF)"/>
            <person name="Walter F."/>
            <person name="Albersmeier A."/>
            <person name="Kalinowski J."/>
            <person name="Ruckert C."/>
        </authorList>
    </citation>
    <scope>NUCLEOTIDE SEQUENCE</scope>
    <source>
        <strain evidence="1">KCTC 12368</strain>
    </source>
</reference>
<protein>
    <recommendedName>
        <fullName evidence="3">Enterochelin esterase</fullName>
    </recommendedName>
</protein>
<dbReference type="Proteomes" id="UP000619457">
    <property type="component" value="Unassembled WGS sequence"/>
</dbReference>
<evidence type="ECO:0000313" key="1">
    <source>
        <dbReference type="EMBL" id="GGZ37410.1"/>
    </source>
</evidence>
<accession>A0A918Q8M2</accession>
<evidence type="ECO:0008006" key="3">
    <source>
        <dbReference type="Google" id="ProtNLM"/>
    </source>
</evidence>
<dbReference type="SUPFAM" id="SSF53474">
    <property type="entry name" value="alpha/beta-Hydrolases"/>
    <property type="match status" value="1"/>
</dbReference>
<dbReference type="EMBL" id="BMWX01000007">
    <property type="protein sequence ID" value="GGZ37410.1"/>
    <property type="molecule type" value="Genomic_DNA"/>
</dbReference>
<dbReference type="InterPro" id="IPR050583">
    <property type="entry name" value="Mycobacterial_A85_antigen"/>
</dbReference>
<proteinExistence type="predicted"/>
<organism evidence="1 2">
    <name type="scientific">Echinicola pacifica</name>
    <dbReference type="NCBI Taxonomy" id="346377"/>
    <lineage>
        <taxon>Bacteria</taxon>
        <taxon>Pseudomonadati</taxon>
        <taxon>Bacteroidota</taxon>
        <taxon>Cytophagia</taxon>
        <taxon>Cytophagales</taxon>
        <taxon>Cyclobacteriaceae</taxon>
        <taxon>Echinicola</taxon>
    </lineage>
</organism>
<dbReference type="AlphaFoldDB" id="A0A918Q8M2"/>